<accession>A0A3N4HNJ9</accession>
<sequence length="176" mass="19138">MAPKASRQRERAETCDLSVELDGPHSETLDCRSWESFKQPSLRQAGFDVSKVRSVPTREGSDRDSGQSGTSVGESLRRLSCTLMSLGGIFQCAVIFAVHVPKGRLASDYGNLHVDGGISTSGRVAGFVFLVGRDTQAFDKVAQLTDFALFIEVKLEVSHTAQENLETLRVEGTLDC</sequence>
<feature type="region of interest" description="Disordered" evidence="1">
    <location>
        <begin position="52"/>
        <end position="72"/>
    </location>
</feature>
<reference evidence="2 3" key="1">
    <citation type="journal article" date="2018" name="Nat. Ecol. Evol.">
        <title>Pezizomycetes genomes reveal the molecular basis of ectomycorrhizal truffle lifestyle.</title>
        <authorList>
            <person name="Murat C."/>
            <person name="Payen T."/>
            <person name="Noel B."/>
            <person name="Kuo A."/>
            <person name="Morin E."/>
            <person name="Chen J."/>
            <person name="Kohler A."/>
            <person name="Krizsan K."/>
            <person name="Balestrini R."/>
            <person name="Da Silva C."/>
            <person name="Montanini B."/>
            <person name="Hainaut M."/>
            <person name="Levati E."/>
            <person name="Barry K.W."/>
            <person name="Belfiori B."/>
            <person name="Cichocki N."/>
            <person name="Clum A."/>
            <person name="Dockter R.B."/>
            <person name="Fauchery L."/>
            <person name="Guy J."/>
            <person name="Iotti M."/>
            <person name="Le Tacon F."/>
            <person name="Lindquist E.A."/>
            <person name="Lipzen A."/>
            <person name="Malagnac F."/>
            <person name="Mello A."/>
            <person name="Molinier V."/>
            <person name="Miyauchi S."/>
            <person name="Poulain J."/>
            <person name="Riccioni C."/>
            <person name="Rubini A."/>
            <person name="Sitrit Y."/>
            <person name="Splivallo R."/>
            <person name="Traeger S."/>
            <person name="Wang M."/>
            <person name="Zifcakova L."/>
            <person name="Wipf D."/>
            <person name="Zambonelli A."/>
            <person name="Paolocci F."/>
            <person name="Nowrousian M."/>
            <person name="Ottonello S."/>
            <person name="Baldrian P."/>
            <person name="Spatafora J.W."/>
            <person name="Henrissat B."/>
            <person name="Nagy L.G."/>
            <person name="Aury J.M."/>
            <person name="Wincker P."/>
            <person name="Grigoriev I.V."/>
            <person name="Bonfante P."/>
            <person name="Martin F.M."/>
        </authorList>
    </citation>
    <scope>NUCLEOTIDE SEQUENCE [LARGE SCALE GENOMIC DNA]</scope>
    <source>
        <strain evidence="2 3">RN42</strain>
    </source>
</reference>
<protein>
    <submittedName>
        <fullName evidence="2">Uncharacterized protein</fullName>
    </submittedName>
</protein>
<evidence type="ECO:0000256" key="1">
    <source>
        <dbReference type="SAM" id="MobiDB-lite"/>
    </source>
</evidence>
<dbReference type="EMBL" id="ML119766">
    <property type="protein sequence ID" value="RPA75319.1"/>
    <property type="molecule type" value="Genomic_DNA"/>
</dbReference>
<evidence type="ECO:0000313" key="3">
    <source>
        <dbReference type="Proteomes" id="UP000275078"/>
    </source>
</evidence>
<feature type="region of interest" description="Disordered" evidence="1">
    <location>
        <begin position="1"/>
        <end position="27"/>
    </location>
</feature>
<organism evidence="2 3">
    <name type="scientific">Ascobolus immersus RN42</name>
    <dbReference type="NCBI Taxonomy" id="1160509"/>
    <lineage>
        <taxon>Eukaryota</taxon>
        <taxon>Fungi</taxon>
        <taxon>Dikarya</taxon>
        <taxon>Ascomycota</taxon>
        <taxon>Pezizomycotina</taxon>
        <taxon>Pezizomycetes</taxon>
        <taxon>Pezizales</taxon>
        <taxon>Ascobolaceae</taxon>
        <taxon>Ascobolus</taxon>
    </lineage>
</organism>
<gene>
    <name evidence="2" type="ORF">BJ508DRAFT_339064</name>
</gene>
<dbReference type="Proteomes" id="UP000275078">
    <property type="component" value="Unassembled WGS sequence"/>
</dbReference>
<name>A0A3N4HNJ9_ASCIM</name>
<proteinExistence type="predicted"/>
<evidence type="ECO:0000313" key="2">
    <source>
        <dbReference type="EMBL" id="RPA75319.1"/>
    </source>
</evidence>
<keyword evidence="3" id="KW-1185">Reference proteome</keyword>
<dbReference type="AlphaFoldDB" id="A0A3N4HNJ9"/>